<dbReference type="SUPFAM" id="SSF51905">
    <property type="entry name" value="FAD/NAD(P)-binding domain"/>
    <property type="match status" value="1"/>
</dbReference>
<proteinExistence type="predicted"/>
<sequence>MATYSIFGGGPGGLYSAWRLLTGGTLTQDDKVYIYEWGNYDYEANGQGDRTPAGRICSYHYKKDPNQAYIEVGGMRFIQWNPTDASGHQLVSLTIDKLSLNGEPLNTKIINFKTTDNPLFYLRGQHFYSQDLGTTVNGQEVLAPYNTPGNNAKSADYLMANISNLITEGNPVKTRVEQCKFYQNGTLSARFDNGSYVYSSGDNTGDIGYWNIFYDQAGNEGFQYAADAGGYSSNVINWNAANAAVYNGEFAPGGAFKTLSTGYSSLFVALYQACKQAALDNKISFKVNKNTRLHSIWHDNAYPQKTRFMLSTSASPDKAIPAQYGTDYAFLAMSPNAIELVARATRYQTLTDNQADFLNATNVQNYLQSVIEQPSYKIAMFFKTPWWQDSEVTYNPKLINGNSSDNVYGPTITDLPLRQVYYFGNNATGKVKEKDKVYGLLTSYDDMRFTKFWEELEVAANTRRTTPLSQNYQPLHGAAEAPFEMMRMLKLQLAKVHYNDPNKASAIPDPVETVFMNWGLNPFGAGYHAWAAHYDICDVMQKIRTPGRMAGVENSNVFIIGSAFSNDQAWVEGAFCTAESVLTEFFNILTIAENTTQYPFICGCH</sequence>
<dbReference type="RefSeq" id="WP_236982222.1">
    <property type="nucleotide sequence ID" value="NZ_AP023086.1"/>
</dbReference>
<name>A0AAN1WIB8_9GAMM</name>
<dbReference type="KEGG" id="marq:MARGE09_P2300"/>
<gene>
    <name evidence="1" type="ORF">MARGE09_P2300</name>
</gene>
<accession>A0AAN1WIB8</accession>
<organism evidence="1 2">
    <name type="scientific">Marinagarivorans cellulosilyticus</name>
    <dbReference type="NCBI Taxonomy" id="2721545"/>
    <lineage>
        <taxon>Bacteria</taxon>
        <taxon>Pseudomonadati</taxon>
        <taxon>Pseudomonadota</taxon>
        <taxon>Gammaproteobacteria</taxon>
        <taxon>Cellvibrionales</taxon>
        <taxon>Cellvibrionaceae</taxon>
        <taxon>Marinagarivorans</taxon>
    </lineage>
</organism>
<dbReference type="Proteomes" id="UP001320119">
    <property type="component" value="Chromosome"/>
</dbReference>
<dbReference type="SUPFAM" id="SSF54373">
    <property type="entry name" value="FAD-linked reductases, C-terminal domain"/>
    <property type="match status" value="1"/>
</dbReference>
<evidence type="ECO:0000313" key="1">
    <source>
        <dbReference type="EMBL" id="BCD98099.1"/>
    </source>
</evidence>
<evidence type="ECO:0008006" key="3">
    <source>
        <dbReference type="Google" id="ProtNLM"/>
    </source>
</evidence>
<evidence type="ECO:0000313" key="2">
    <source>
        <dbReference type="Proteomes" id="UP001320119"/>
    </source>
</evidence>
<dbReference type="Gene3D" id="3.90.660.10">
    <property type="match status" value="1"/>
</dbReference>
<dbReference type="AlphaFoldDB" id="A0AAN1WIB8"/>
<reference evidence="1 2" key="1">
    <citation type="journal article" date="2022" name="IScience">
        <title>An ultrasensitive nanofiber-based assay for enzymatic hydrolysis and deep-sea microbial degradation of cellulose.</title>
        <authorList>
            <person name="Tsudome M."/>
            <person name="Tachioka M."/>
            <person name="Miyazaki M."/>
            <person name="Uchimura K."/>
            <person name="Tsuda M."/>
            <person name="Takaki Y."/>
            <person name="Deguchi S."/>
        </authorList>
    </citation>
    <scope>NUCLEOTIDE SEQUENCE [LARGE SCALE GENOMIC DNA]</scope>
    <source>
        <strain evidence="1 2">GE09</strain>
    </source>
</reference>
<protein>
    <recommendedName>
        <fullName evidence="3">Amine oxidase domain-containing protein</fullName>
    </recommendedName>
</protein>
<dbReference type="InterPro" id="IPR036188">
    <property type="entry name" value="FAD/NAD-bd_sf"/>
</dbReference>
<dbReference type="EMBL" id="AP023086">
    <property type="protein sequence ID" value="BCD98099.1"/>
    <property type="molecule type" value="Genomic_DNA"/>
</dbReference>
<keyword evidence="2" id="KW-1185">Reference proteome</keyword>